<dbReference type="CDD" id="cd08185">
    <property type="entry name" value="Fe-ADH-like"/>
    <property type="match status" value="1"/>
</dbReference>
<dbReference type="Pfam" id="PF00465">
    <property type="entry name" value="Fe-ADH"/>
    <property type="match status" value="1"/>
</dbReference>
<evidence type="ECO:0000313" key="6">
    <source>
        <dbReference type="Proteomes" id="UP000285777"/>
    </source>
</evidence>
<evidence type="ECO:0000256" key="2">
    <source>
        <dbReference type="ARBA" id="ARBA00023002"/>
    </source>
</evidence>
<dbReference type="InterPro" id="IPR056798">
    <property type="entry name" value="ADH_Fe_C"/>
</dbReference>
<name>A0A415BRG9_PHOVU</name>
<evidence type="ECO:0000259" key="3">
    <source>
        <dbReference type="Pfam" id="PF00465"/>
    </source>
</evidence>
<accession>A0A415BRG9</accession>
<gene>
    <name evidence="5" type="ORF">DW150_10835</name>
</gene>
<keyword evidence="2" id="KW-0560">Oxidoreductase</keyword>
<proteinExistence type="inferred from homology"/>
<dbReference type="AlphaFoldDB" id="A0A415BRG9"/>
<dbReference type="GO" id="GO:0004022">
    <property type="term" value="F:alcohol dehydrogenase (NAD+) activity"/>
    <property type="evidence" value="ECO:0007669"/>
    <property type="project" value="TreeGrafter"/>
</dbReference>
<dbReference type="Gene3D" id="1.20.1090.10">
    <property type="entry name" value="Dehydroquinate synthase-like - alpha domain"/>
    <property type="match status" value="1"/>
</dbReference>
<feature type="domain" description="Alcohol dehydrogenase iron-type/glycerol dehydrogenase GldA" evidence="3">
    <location>
        <begin position="12"/>
        <end position="185"/>
    </location>
</feature>
<dbReference type="EMBL" id="QRLF01000016">
    <property type="protein sequence ID" value="RHI91032.1"/>
    <property type="molecule type" value="Genomic_DNA"/>
</dbReference>
<dbReference type="PANTHER" id="PTHR11496">
    <property type="entry name" value="ALCOHOL DEHYDROGENASE"/>
    <property type="match status" value="1"/>
</dbReference>
<dbReference type="FunFam" id="3.40.50.1970:FF:000003">
    <property type="entry name" value="Alcohol dehydrogenase, iron-containing"/>
    <property type="match status" value="1"/>
</dbReference>
<comment type="similarity">
    <text evidence="1">Belongs to the iron-containing alcohol dehydrogenase family.</text>
</comment>
<feature type="domain" description="Fe-containing alcohol dehydrogenase-like C-terminal" evidence="4">
    <location>
        <begin position="196"/>
        <end position="392"/>
    </location>
</feature>
<dbReference type="GO" id="GO:0046872">
    <property type="term" value="F:metal ion binding"/>
    <property type="evidence" value="ECO:0007669"/>
    <property type="project" value="InterPro"/>
</dbReference>
<sequence length="393" mass="42800">MKTNMNFNLFMPTKLLFGCGKLNELGNQMMPGKKALLLISNGKSVRTTGTLDRTIEQLGKAHIAYVLCANIHENPSKEVVMEAASVARENRCDFIVALGGGAVLDSAVAVAAMATNPGDLWDYVHGGTGKGLPLQQPGLPIVTIATTSGTGSEINCWGVISNHATNEKIGFGCPELNPVLAVVDPELMRTVPAKYTAYQGFDALFHNTEVMISHFVNVLSETVALSAIEYIAKYLPRAVKDGNDLEAREGVAYGSTIAGLTMQLTSTTAEHSMEHAMSAYHHNLPHGAGLIMISNEFYRFFIERHACDEQFVKMARVMGMPEADNPEDFLTALAELQRACGVDDLKMSDYGFTRKECDTLARNARETMGGLFAANPCEMTHEDCTSIFERAYR</sequence>
<evidence type="ECO:0000256" key="1">
    <source>
        <dbReference type="ARBA" id="ARBA00007358"/>
    </source>
</evidence>
<dbReference type="InterPro" id="IPR039697">
    <property type="entry name" value="Alcohol_dehydrogenase_Fe"/>
</dbReference>
<reference evidence="5 6" key="1">
    <citation type="submission" date="2018-08" db="EMBL/GenBank/DDBJ databases">
        <title>A genome reference for cultivated species of the human gut microbiota.</title>
        <authorList>
            <person name="Zou Y."/>
            <person name="Xue W."/>
            <person name="Luo G."/>
        </authorList>
    </citation>
    <scope>NUCLEOTIDE SEQUENCE [LARGE SCALE GENOMIC DNA]</scope>
    <source>
        <strain evidence="5 6">AM13-21</strain>
    </source>
</reference>
<comment type="caution">
    <text evidence="5">The sequence shown here is derived from an EMBL/GenBank/DDBJ whole genome shotgun (WGS) entry which is preliminary data.</text>
</comment>
<dbReference type="Pfam" id="PF25137">
    <property type="entry name" value="ADH_Fe_C"/>
    <property type="match status" value="1"/>
</dbReference>
<dbReference type="RefSeq" id="WP_118290978.1">
    <property type="nucleotide sequence ID" value="NZ_QRLF01000016.1"/>
</dbReference>
<dbReference type="InterPro" id="IPR001670">
    <property type="entry name" value="ADH_Fe/GldA"/>
</dbReference>
<dbReference type="PANTHER" id="PTHR11496:SF104">
    <property type="entry name" value="3-DEOXY-ALPHA-D-MANNO-OCTULOSONATE 8-OXIDASE"/>
    <property type="match status" value="1"/>
</dbReference>
<evidence type="ECO:0000259" key="4">
    <source>
        <dbReference type="Pfam" id="PF25137"/>
    </source>
</evidence>
<dbReference type="SUPFAM" id="SSF56796">
    <property type="entry name" value="Dehydroquinate synthase-like"/>
    <property type="match status" value="1"/>
</dbReference>
<dbReference type="Proteomes" id="UP000285777">
    <property type="component" value="Unassembled WGS sequence"/>
</dbReference>
<organism evidence="5 6">
    <name type="scientific">Phocaeicola vulgatus</name>
    <name type="common">Bacteroides vulgatus</name>
    <dbReference type="NCBI Taxonomy" id="821"/>
    <lineage>
        <taxon>Bacteria</taxon>
        <taxon>Pseudomonadati</taxon>
        <taxon>Bacteroidota</taxon>
        <taxon>Bacteroidia</taxon>
        <taxon>Bacteroidales</taxon>
        <taxon>Bacteroidaceae</taxon>
        <taxon>Phocaeicola</taxon>
    </lineage>
</organism>
<protein>
    <submittedName>
        <fullName evidence="5">Iron-containing alcohol dehydrogenase</fullName>
    </submittedName>
</protein>
<dbReference type="Gene3D" id="3.40.50.1970">
    <property type="match status" value="1"/>
</dbReference>
<evidence type="ECO:0000313" key="5">
    <source>
        <dbReference type="EMBL" id="RHI91032.1"/>
    </source>
</evidence>